<dbReference type="SUPFAM" id="SSF53850">
    <property type="entry name" value="Periplasmic binding protein-like II"/>
    <property type="match status" value="1"/>
</dbReference>
<keyword evidence="1" id="KW-0732">Signal</keyword>
<sequence>MKLPTNIITLLVSLISFTAFADIAVIINPSNNSDLSKSDISKIFLGKSKTFTNGESVKAINLKSSSAVRDSFQQQVLGKSKSQVKAYWSKLIFTGKGKPLKELSSEEDVISFIASNPNAIGYVDRSKVNDSVKVVN</sequence>
<evidence type="ECO:0000313" key="3">
    <source>
        <dbReference type="Proteomes" id="UP000315303"/>
    </source>
</evidence>
<protein>
    <submittedName>
        <fullName evidence="2">Phosphate ABC transporter substrate-binding protein</fullName>
    </submittedName>
</protein>
<dbReference type="EMBL" id="SAWY01000040">
    <property type="protein sequence ID" value="TPH12505.1"/>
    <property type="molecule type" value="Genomic_DNA"/>
</dbReference>
<proteinExistence type="predicted"/>
<comment type="caution">
    <text evidence="2">The sequence shown here is derived from an EMBL/GenBank/DDBJ whole genome shotgun (WGS) entry which is preliminary data.</text>
</comment>
<keyword evidence="3" id="KW-1185">Reference proteome</keyword>
<dbReference type="RefSeq" id="WP_140605453.1">
    <property type="nucleotide sequence ID" value="NZ_SAWY01000040.1"/>
</dbReference>
<dbReference type="Proteomes" id="UP000315303">
    <property type="component" value="Unassembled WGS sequence"/>
</dbReference>
<feature type="chain" id="PRO_5021272000" evidence="1">
    <location>
        <begin position="22"/>
        <end position="136"/>
    </location>
</feature>
<dbReference type="AlphaFoldDB" id="A0A502KQM4"/>
<dbReference type="Gene3D" id="3.40.190.10">
    <property type="entry name" value="Periplasmic binding protein-like II"/>
    <property type="match status" value="1"/>
</dbReference>
<dbReference type="InterPro" id="IPR050811">
    <property type="entry name" value="Phosphate_ABC_transporter"/>
</dbReference>
<gene>
    <name evidence="2" type="ORF">EPA86_16280</name>
</gene>
<organism evidence="2 3">
    <name type="scientific">Litorilituus lipolyticus</name>
    <dbReference type="NCBI Taxonomy" id="2491017"/>
    <lineage>
        <taxon>Bacteria</taxon>
        <taxon>Pseudomonadati</taxon>
        <taxon>Pseudomonadota</taxon>
        <taxon>Gammaproteobacteria</taxon>
        <taxon>Alteromonadales</taxon>
        <taxon>Colwelliaceae</taxon>
        <taxon>Litorilituus</taxon>
    </lineage>
</organism>
<evidence type="ECO:0000256" key="1">
    <source>
        <dbReference type="SAM" id="SignalP"/>
    </source>
</evidence>
<reference evidence="2 3" key="1">
    <citation type="submission" date="2019-01" db="EMBL/GenBank/DDBJ databases">
        <title>Litorilituus lipolytica sp. nov., isolated from intertidal sand of the Yellow Sea in China.</title>
        <authorList>
            <person name="Liu A."/>
        </authorList>
    </citation>
    <scope>NUCLEOTIDE SEQUENCE [LARGE SCALE GENOMIC DNA]</scope>
    <source>
        <strain evidence="2 3">RZ04</strain>
    </source>
</reference>
<name>A0A502KQM4_9GAMM</name>
<accession>A0A502KQM4</accession>
<dbReference type="PANTHER" id="PTHR30570">
    <property type="entry name" value="PERIPLASMIC PHOSPHATE BINDING COMPONENT OF PHOSPHATE ABC TRANSPORTER"/>
    <property type="match status" value="1"/>
</dbReference>
<dbReference type="OrthoDB" id="5368544at2"/>
<evidence type="ECO:0000313" key="2">
    <source>
        <dbReference type="EMBL" id="TPH12505.1"/>
    </source>
</evidence>
<dbReference type="PANTHER" id="PTHR30570:SF1">
    <property type="entry name" value="PHOSPHATE-BINDING PROTEIN PSTS"/>
    <property type="match status" value="1"/>
</dbReference>
<feature type="signal peptide" evidence="1">
    <location>
        <begin position="1"/>
        <end position="21"/>
    </location>
</feature>